<protein>
    <submittedName>
        <fullName evidence="2">Uncharacterized protein</fullName>
    </submittedName>
</protein>
<keyword evidence="1" id="KW-0472">Membrane</keyword>
<dbReference type="EMBL" id="AP012323">
    <property type="protein sequence ID" value="BAQ98944.1"/>
    <property type="molecule type" value="Genomic_DNA"/>
</dbReference>
<keyword evidence="3" id="KW-1185">Reference proteome</keyword>
<evidence type="ECO:0000313" key="3">
    <source>
        <dbReference type="Proteomes" id="UP000035063"/>
    </source>
</evidence>
<name>A0ABN5V0E7_BIFBI</name>
<gene>
    <name evidence="2" type="ORF">BBBF_1737</name>
</gene>
<feature type="transmembrane region" description="Helical" evidence="1">
    <location>
        <begin position="6"/>
        <end position="31"/>
    </location>
</feature>
<reference evidence="3" key="2">
    <citation type="journal article" date="2015" name="J. Biotechnol.">
        <title>Complete genome sequence of Bifidobacterium bifidum JCM 1255(T) isolated from feces of a breast-fed infant.</title>
        <authorList>
            <person name="Morita H."/>
            <person name="Toh H."/>
            <person name="Oshima K."/>
            <person name="Nakano A."/>
            <person name="Shindo C."/>
            <person name="Komiya K."/>
            <person name="Arakawa K."/>
            <person name="Suda W."/>
            <person name="Honda K."/>
            <person name="Hattori M."/>
        </authorList>
    </citation>
    <scope>NUCLEOTIDE SEQUENCE [LARGE SCALE GENOMIC DNA]</scope>
    <source>
        <strain evidence="3">JCM 1255</strain>
    </source>
</reference>
<sequence>MERSNGIMRLLVAATVAAILLLAMVIVAVIVTVRFRRNPRGNARHLRW</sequence>
<reference evidence="2 3" key="1">
    <citation type="submission" date="2012-02" db="EMBL/GenBank/DDBJ databases">
        <title>Complete genome sequence of Bifidobacterium bifidum JCM 1255.</title>
        <authorList>
            <person name="Toh H."/>
            <person name="Oshima K."/>
            <person name="Morita H."/>
            <person name="Hattori M."/>
        </authorList>
    </citation>
    <scope>NUCLEOTIDE SEQUENCE [LARGE SCALE GENOMIC DNA]</scope>
    <source>
        <strain evidence="2 3">JCM 1255</strain>
    </source>
</reference>
<dbReference type="Proteomes" id="UP000035063">
    <property type="component" value="Chromosome"/>
</dbReference>
<proteinExistence type="predicted"/>
<keyword evidence="1" id="KW-1133">Transmembrane helix</keyword>
<organism evidence="2 3">
    <name type="scientific">Bifidobacterium bifidum ATCC 29521 = JCM 1255 = DSM 20456</name>
    <dbReference type="NCBI Taxonomy" id="500634"/>
    <lineage>
        <taxon>Bacteria</taxon>
        <taxon>Bacillati</taxon>
        <taxon>Actinomycetota</taxon>
        <taxon>Actinomycetes</taxon>
        <taxon>Bifidobacteriales</taxon>
        <taxon>Bifidobacteriaceae</taxon>
        <taxon>Bifidobacterium</taxon>
    </lineage>
</organism>
<evidence type="ECO:0000256" key="1">
    <source>
        <dbReference type="SAM" id="Phobius"/>
    </source>
</evidence>
<accession>A0ABN5V0E7</accession>
<keyword evidence="1" id="KW-0812">Transmembrane</keyword>
<evidence type="ECO:0000313" key="2">
    <source>
        <dbReference type="EMBL" id="BAQ98944.1"/>
    </source>
</evidence>
<dbReference type="RefSeq" id="WP_021648224.1">
    <property type="nucleotide sequence ID" value="NZ_AP012323.1"/>
</dbReference>